<proteinExistence type="inferred from homology"/>
<reference evidence="3 5" key="1">
    <citation type="submission" date="2015-02" db="EMBL/GenBank/DDBJ databases">
        <title>Genome sequene of Rhodovulum sulfidophilum DSM 2351.</title>
        <authorList>
            <person name="Nagao N."/>
        </authorList>
    </citation>
    <scope>NUCLEOTIDE SEQUENCE [LARGE SCALE GENOMIC DNA]</scope>
    <source>
        <strain evidence="3 5">DSM 2351</strain>
    </source>
</reference>
<dbReference type="KEGG" id="rsu:NHU_00413"/>
<dbReference type="EMBL" id="AP014800">
    <property type="protein sequence ID" value="BAQ71315.1"/>
    <property type="molecule type" value="Genomic_DNA"/>
</dbReference>
<organism evidence="3 5">
    <name type="scientific">Rhodovulum sulfidophilum</name>
    <name type="common">Rhodobacter sulfidophilus</name>
    <dbReference type="NCBI Taxonomy" id="35806"/>
    <lineage>
        <taxon>Bacteria</taxon>
        <taxon>Pseudomonadati</taxon>
        <taxon>Pseudomonadota</taxon>
        <taxon>Alphaproteobacteria</taxon>
        <taxon>Rhodobacterales</taxon>
        <taxon>Paracoccaceae</taxon>
        <taxon>Rhodovulum</taxon>
    </lineage>
</organism>
<evidence type="ECO:0000313" key="5">
    <source>
        <dbReference type="Proteomes" id="UP000064912"/>
    </source>
</evidence>
<sequence>MHSDVATDVPYAEGGMRGEVLGIERRRRWSDEAKLAIISSVGVGGATVTQVAQHHDVSRQQIYAWRHELKKKGLWSSDQGVVFLPLELPSVGDMAPEPEPVRPVPVELGLSGGRCLRFDSAMDAAALTRLIRAVETA</sequence>
<dbReference type="KEGG" id="rsu:NHU_03578"/>
<dbReference type="GO" id="GO:0004803">
    <property type="term" value="F:transposase activity"/>
    <property type="evidence" value="ECO:0007669"/>
    <property type="project" value="InterPro"/>
</dbReference>
<dbReference type="EMBL" id="AP014800">
    <property type="protein sequence ID" value="BAQ67583.1"/>
    <property type="molecule type" value="Genomic_DNA"/>
</dbReference>
<dbReference type="KEGG" id="rsu:NHU_04195"/>
<evidence type="ECO:0000313" key="4">
    <source>
        <dbReference type="EMBL" id="BAQ71315.1"/>
    </source>
</evidence>
<evidence type="ECO:0000256" key="1">
    <source>
        <dbReference type="ARBA" id="ARBA00009964"/>
    </source>
</evidence>
<dbReference type="GO" id="GO:0043565">
    <property type="term" value="F:sequence-specific DNA binding"/>
    <property type="evidence" value="ECO:0007669"/>
    <property type="project" value="InterPro"/>
</dbReference>
<comment type="similarity">
    <text evidence="1">Belongs to the transposase 8 family.</text>
</comment>
<dbReference type="InterPro" id="IPR036388">
    <property type="entry name" value="WH-like_DNA-bd_sf"/>
</dbReference>
<dbReference type="Pfam" id="PF01527">
    <property type="entry name" value="HTH_Tnp_1"/>
    <property type="match status" value="1"/>
</dbReference>
<name>A0A0D6B7D2_RHOSU</name>
<dbReference type="Proteomes" id="UP000064912">
    <property type="component" value="Chromosome"/>
</dbReference>
<evidence type="ECO:0000313" key="2">
    <source>
        <dbReference type="EMBL" id="BAQ67583.1"/>
    </source>
</evidence>
<dbReference type="InterPro" id="IPR002514">
    <property type="entry name" value="Transposase_8"/>
</dbReference>
<protein>
    <submittedName>
        <fullName evidence="3">Transposase</fullName>
    </submittedName>
</protein>
<dbReference type="SUPFAM" id="SSF48295">
    <property type="entry name" value="TrpR-like"/>
    <property type="match status" value="1"/>
</dbReference>
<accession>A0A0D6B7D2</accession>
<dbReference type="EMBL" id="AP014800">
    <property type="protein sequence ID" value="BAQ70710.1"/>
    <property type="molecule type" value="Genomic_DNA"/>
</dbReference>
<dbReference type="InterPro" id="IPR010921">
    <property type="entry name" value="Trp_repressor/repl_initiator"/>
</dbReference>
<dbReference type="PANTHER" id="PTHR37936:SF3">
    <property type="entry name" value="TRANSPOSASE INSC FOR INSERTION ELEMENT IS2A-RELATED"/>
    <property type="match status" value="1"/>
</dbReference>
<dbReference type="GO" id="GO:0006313">
    <property type="term" value="P:DNA transposition"/>
    <property type="evidence" value="ECO:0007669"/>
    <property type="project" value="InterPro"/>
</dbReference>
<evidence type="ECO:0000313" key="3">
    <source>
        <dbReference type="EMBL" id="BAQ70710.1"/>
    </source>
</evidence>
<dbReference type="PANTHER" id="PTHR37936">
    <property type="entry name" value="TRANSPOSASE INSC FOR INSERTION ELEMENT IS2A-RELATED"/>
    <property type="match status" value="1"/>
</dbReference>
<dbReference type="AlphaFoldDB" id="A0A0D6B7D2"/>
<dbReference type="NCBIfam" id="NF047595">
    <property type="entry name" value="IS66_ISRel24_TnpA"/>
    <property type="match status" value="1"/>
</dbReference>
<dbReference type="Gene3D" id="1.10.10.10">
    <property type="entry name" value="Winged helix-like DNA-binding domain superfamily/Winged helix DNA-binding domain"/>
    <property type="match status" value="1"/>
</dbReference>
<dbReference type="PATRIC" id="fig|35806.4.peg.3674"/>
<gene>
    <name evidence="2" type="ORF">NHU_00413</name>
    <name evidence="3" type="ORF">NHU_03578</name>
    <name evidence="4" type="ORF">NHU_04195</name>
</gene>